<evidence type="ECO:0000259" key="6">
    <source>
        <dbReference type="PROSITE" id="PS50090"/>
    </source>
</evidence>
<dbReference type="PROSITE" id="PS50090">
    <property type="entry name" value="MYB_LIKE"/>
    <property type="match status" value="2"/>
</dbReference>
<dbReference type="SMART" id="SM00717">
    <property type="entry name" value="SANT"/>
    <property type="match status" value="2"/>
</dbReference>
<dbReference type="GO" id="GO:0001006">
    <property type="term" value="F:RNA polymerase III type 3 promoter sequence-specific DNA binding"/>
    <property type="evidence" value="ECO:0007669"/>
    <property type="project" value="TreeGrafter"/>
</dbReference>
<name>A0A1J4KTF3_9EUKA</name>
<protein>
    <recommendedName>
        <fullName evidence="10">Myb-like DNA-binding domain containing protein</fullName>
    </recommendedName>
</protein>
<dbReference type="InterPro" id="IPR051575">
    <property type="entry name" value="Myb-like_DNA-bd"/>
</dbReference>
<dbReference type="PROSITE" id="PS51294">
    <property type="entry name" value="HTH_MYB"/>
    <property type="match status" value="2"/>
</dbReference>
<dbReference type="GO" id="GO:0000978">
    <property type="term" value="F:RNA polymerase II cis-regulatory region sequence-specific DNA binding"/>
    <property type="evidence" value="ECO:0007669"/>
    <property type="project" value="TreeGrafter"/>
</dbReference>
<evidence type="ECO:0000259" key="7">
    <source>
        <dbReference type="PROSITE" id="PS51294"/>
    </source>
</evidence>
<dbReference type="OrthoDB" id="2143914at2759"/>
<evidence type="ECO:0000313" key="9">
    <source>
        <dbReference type="Proteomes" id="UP000179807"/>
    </source>
</evidence>
<dbReference type="CDD" id="cd00167">
    <property type="entry name" value="SANT"/>
    <property type="match status" value="2"/>
</dbReference>
<feature type="compositionally biased region" description="Polar residues" evidence="5">
    <location>
        <begin position="127"/>
        <end position="147"/>
    </location>
</feature>
<keyword evidence="1" id="KW-0805">Transcription regulation</keyword>
<dbReference type="GeneID" id="94832874"/>
<dbReference type="PANTHER" id="PTHR46621">
    <property type="entry name" value="SNRNA-ACTIVATING PROTEIN COMPLEX SUBUNIT 4"/>
    <property type="match status" value="1"/>
</dbReference>
<feature type="domain" description="HTH myb-type" evidence="7">
    <location>
        <begin position="198"/>
        <end position="247"/>
    </location>
</feature>
<keyword evidence="4" id="KW-0539">Nucleus</keyword>
<sequence>MLQSYPIMYSGTPQANPPIALYIHQPTSHPQAISRSLLESYSAAQPTMGQITQHMNSYPHPTALGVNTIATPSSNGFDQRNSLLNGIAVVAPTVSSEFPTVSHVNHVVNLTISNSSNSSHNSKHPASKTTAATNNVNPYRFSPTGSRQKFTPEEDNLLYELVKQYGTSNWKAVMRHMKGRSARQCRERFKYYLEPTLNKNEWTESEDRILMVKHAELGPKWSQITQYLKSRTPIDLKNRFHLLQRACEKKGHSAPSDEISPKILNSSKTNIASNKTILKSPSVSDIGNSLNSIQHRNMALPSITNFLEISPNPTQFVNLQSQQS</sequence>
<dbReference type="VEuPathDB" id="TrichDB:TRFO_15051"/>
<feature type="domain" description="HTH myb-type" evidence="7">
    <location>
        <begin position="142"/>
        <end position="197"/>
    </location>
</feature>
<dbReference type="GO" id="GO:0042795">
    <property type="term" value="P:snRNA transcription by RNA polymerase II"/>
    <property type="evidence" value="ECO:0007669"/>
    <property type="project" value="TreeGrafter"/>
</dbReference>
<dbReference type="GO" id="GO:0042796">
    <property type="term" value="P:snRNA transcription by RNA polymerase III"/>
    <property type="evidence" value="ECO:0007669"/>
    <property type="project" value="TreeGrafter"/>
</dbReference>
<evidence type="ECO:0000256" key="5">
    <source>
        <dbReference type="SAM" id="MobiDB-lite"/>
    </source>
</evidence>
<evidence type="ECO:0000256" key="4">
    <source>
        <dbReference type="ARBA" id="ARBA00023242"/>
    </source>
</evidence>
<reference evidence="8" key="1">
    <citation type="submission" date="2016-10" db="EMBL/GenBank/DDBJ databases">
        <authorList>
            <person name="Benchimol M."/>
            <person name="Almeida L.G."/>
            <person name="Vasconcelos A.T."/>
            <person name="Perreira-Neves A."/>
            <person name="Rosa I.A."/>
            <person name="Tasca T."/>
            <person name="Bogo M.R."/>
            <person name="de Souza W."/>
        </authorList>
    </citation>
    <scope>NUCLEOTIDE SEQUENCE [LARGE SCALE GENOMIC DNA]</scope>
    <source>
        <strain evidence="8">K</strain>
    </source>
</reference>
<comment type="caution">
    <text evidence="8">The sequence shown here is derived from an EMBL/GenBank/DDBJ whole genome shotgun (WGS) entry which is preliminary data.</text>
</comment>
<dbReference type="InterPro" id="IPR001005">
    <property type="entry name" value="SANT/Myb"/>
</dbReference>
<dbReference type="RefSeq" id="XP_068367667.1">
    <property type="nucleotide sequence ID" value="XM_068498170.1"/>
</dbReference>
<dbReference type="Gene3D" id="1.10.10.60">
    <property type="entry name" value="Homeodomain-like"/>
    <property type="match status" value="2"/>
</dbReference>
<organism evidence="8 9">
    <name type="scientific">Tritrichomonas foetus</name>
    <dbReference type="NCBI Taxonomy" id="1144522"/>
    <lineage>
        <taxon>Eukaryota</taxon>
        <taxon>Metamonada</taxon>
        <taxon>Parabasalia</taxon>
        <taxon>Tritrichomonadida</taxon>
        <taxon>Tritrichomonadidae</taxon>
        <taxon>Tritrichomonas</taxon>
    </lineage>
</organism>
<dbReference type="InterPro" id="IPR009057">
    <property type="entry name" value="Homeodomain-like_sf"/>
</dbReference>
<dbReference type="EMBL" id="MLAK01000353">
    <property type="protein sequence ID" value="OHT14531.1"/>
    <property type="molecule type" value="Genomic_DNA"/>
</dbReference>
<keyword evidence="3" id="KW-0804">Transcription</keyword>
<dbReference type="InterPro" id="IPR017930">
    <property type="entry name" value="Myb_dom"/>
</dbReference>
<feature type="region of interest" description="Disordered" evidence="5">
    <location>
        <begin position="113"/>
        <end position="147"/>
    </location>
</feature>
<accession>A0A1J4KTF3</accession>
<keyword evidence="9" id="KW-1185">Reference proteome</keyword>
<feature type="domain" description="Myb-like" evidence="6">
    <location>
        <begin position="142"/>
        <end position="193"/>
    </location>
</feature>
<dbReference type="GO" id="GO:0019185">
    <property type="term" value="C:snRNA-activating protein complex"/>
    <property type="evidence" value="ECO:0007669"/>
    <property type="project" value="TreeGrafter"/>
</dbReference>
<dbReference type="AlphaFoldDB" id="A0A1J4KTF3"/>
<evidence type="ECO:0008006" key="10">
    <source>
        <dbReference type="Google" id="ProtNLM"/>
    </source>
</evidence>
<dbReference type="Pfam" id="PF00249">
    <property type="entry name" value="Myb_DNA-binding"/>
    <property type="match status" value="2"/>
</dbReference>
<gene>
    <name evidence="8" type="ORF">TRFO_15051</name>
</gene>
<keyword evidence="2" id="KW-0238">DNA-binding</keyword>
<feature type="domain" description="Myb-like" evidence="6">
    <location>
        <begin position="194"/>
        <end position="244"/>
    </location>
</feature>
<dbReference type="Proteomes" id="UP000179807">
    <property type="component" value="Unassembled WGS sequence"/>
</dbReference>
<evidence type="ECO:0000256" key="3">
    <source>
        <dbReference type="ARBA" id="ARBA00023163"/>
    </source>
</evidence>
<evidence type="ECO:0000256" key="2">
    <source>
        <dbReference type="ARBA" id="ARBA00023125"/>
    </source>
</evidence>
<dbReference type="SUPFAM" id="SSF46689">
    <property type="entry name" value="Homeodomain-like"/>
    <property type="match status" value="1"/>
</dbReference>
<evidence type="ECO:0000313" key="8">
    <source>
        <dbReference type="EMBL" id="OHT14531.1"/>
    </source>
</evidence>
<evidence type="ECO:0000256" key="1">
    <source>
        <dbReference type="ARBA" id="ARBA00023015"/>
    </source>
</evidence>
<dbReference type="PANTHER" id="PTHR46621:SF1">
    <property type="entry name" value="SNRNA-ACTIVATING PROTEIN COMPLEX SUBUNIT 4"/>
    <property type="match status" value="1"/>
</dbReference>
<proteinExistence type="predicted"/>